<dbReference type="STRING" id="342108.amb2935"/>
<dbReference type="EMBL" id="AP007255">
    <property type="protein sequence ID" value="BAE51739.1"/>
    <property type="molecule type" value="Genomic_DNA"/>
</dbReference>
<sequence length="441" mass="49087">MALPVGVINLECLMNRANILFTSGYRFKGDLNLSNIKDAFVAVTERVEKFRHRLHFEAQDNFHWTPASGADTRFHVVSGDDIDHEFNELCRDSLSLVDDGRRCPMALTVIRNAKAPHDFIIAQTSEHTYVDARSAETIFNLIVDYYNALCRGDHAALSKILDAAESIVTLGSHEAANIIAAEGYDRDGNIEGLTAYPVADVGGYAIPLADVPGCLDAYKKQRFAPIVQFFSIGELLKRCRARYPEVTQNSVVCAALAKGFYNLNLRERGAPDSHIISFKMLSDLLKPELRAKYSGNYIAFVPVSVDGHLPIEEMAKSIHDRIRHFKDSKLDLTIFKLTEEAVEAALVGTVDDPLSFVVTNWNNYRFLNSTEYLHGCHSVRHQSGVNIEPKDTLGAILVNRPILVINMSPGQELCLSLFPSLRAEAENRQVAGAIGDVFRQY</sequence>
<dbReference type="Proteomes" id="UP000007058">
    <property type="component" value="Chromosome"/>
</dbReference>
<dbReference type="HOGENOM" id="CLU_620814_0_0_5"/>
<protein>
    <recommendedName>
        <fullName evidence="3">Condensation domain-containing protein</fullName>
    </recommendedName>
</protein>
<dbReference type="Gene3D" id="3.30.559.10">
    <property type="entry name" value="Chloramphenicol acetyltransferase-like domain"/>
    <property type="match status" value="2"/>
</dbReference>
<gene>
    <name evidence="1" type="ordered locus">amb2935</name>
</gene>
<proteinExistence type="predicted"/>
<name>Q2W336_PARM1</name>
<evidence type="ECO:0000313" key="1">
    <source>
        <dbReference type="EMBL" id="BAE51739.1"/>
    </source>
</evidence>
<accession>Q2W336</accession>
<reference evidence="1 2" key="1">
    <citation type="journal article" date="2005" name="DNA Res.">
        <title>Complete genome sequence of the facultative anaerobic magnetotactic bacterium Magnetospirillum sp. strain AMB-1.</title>
        <authorList>
            <person name="Matsunaga T."/>
            <person name="Okamura Y."/>
            <person name="Fukuda Y."/>
            <person name="Wahyudi A.T."/>
            <person name="Murase Y."/>
            <person name="Takeyama H."/>
        </authorList>
    </citation>
    <scope>NUCLEOTIDE SEQUENCE [LARGE SCALE GENOMIC DNA]</scope>
    <source>
        <strain evidence="2">ATCC 700264 / AMB-1</strain>
    </source>
</reference>
<evidence type="ECO:0000313" key="2">
    <source>
        <dbReference type="Proteomes" id="UP000007058"/>
    </source>
</evidence>
<dbReference type="InterPro" id="IPR023213">
    <property type="entry name" value="CAT-like_dom_sf"/>
</dbReference>
<keyword evidence="2" id="KW-1185">Reference proteome</keyword>
<dbReference type="KEGG" id="mag:amb2935"/>
<dbReference type="AlphaFoldDB" id="Q2W336"/>
<evidence type="ECO:0008006" key="3">
    <source>
        <dbReference type="Google" id="ProtNLM"/>
    </source>
</evidence>
<organism evidence="1 2">
    <name type="scientific">Paramagnetospirillum magneticum (strain ATCC 700264 / AMB-1)</name>
    <name type="common">Magnetospirillum magneticum</name>
    <dbReference type="NCBI Taxonomy" id="342108"/>
    <lineage>
        <taxon>Bacteria</taxon>
        <taxon>Pseudomonadati</taxon>
        <taxon>Pseudomonadota</taxon>
        <taxon>Alphaproteobacteria</taxon>
        <taxon>Rhodospirillales</taxon>
        <taxon>Magnetospirillaceae</taxon>
        <taxon>Paramagnetospirillum</taxon>
    </lineage>
</organism>
<dbReference type="SUPFAM" id="SSF52777">
    <property type="entry name" value="CoA-dependent acyltransferases"/>
    <property type="match status" value="1"/>
</dbReference>